<dbReference type="Proteomes" id="UP000316476">
    <property type="component" value="Unassembled WGS sequence"/>
</dbReference>
<comment type="caution">
    <text evidence="2">The sequence shown here is derived from an EMBL/GenBank/DDBJ whole genome shotgun (WGS) entry which is preliminary data.</text>
</comment>
<dbReference type="EMBL" id="SJPZ01000002">
    <property type="protein sequence ID" value="TWU62621.1"/>
    <property type="molecule type" value="Genomic_DNA"/>
</dbReference>
<proteinExistence type="predicted"/>
<feature type="chain" id="PRO_5023037066" description="DUF4185 domain-containing protein" evidence="1">
    <location>
        <begin position="21"/>
        <end position="379"/>
    </location>
</feature>
<dbReference type="AlphaFoldDB" id="A0A5C6FR68"/>
<organism evidence="2 3">
    <name type="scientific">Crateriforma conspicua</name>
    <dbReference type="NCBI Taxonomy" id="2527996"/>
    <lineage>
        <taxon>Bacteria</taxon>
        <taxon>Pseudomonadati</taxon>
        <taxon>Planctomycetota</taxon>
        <taxon>Planctomycetia</taxon>
        <taxon>Planctomycetales</taxon>
        <taxon>Planctomycetaceae</taxon>
        <taxon>Crateriforma</taxon>
    </lineage>
</organism>
<sequence length="379" mass="42619" precursor="true">MKHLILCGTILFIYSATLLAESPHPDSPVIEGLEFDWSTHRRSAPGSDNFQLTWSDDDHLYGAWGDGGGFGGTNSRGRVDLGFARIEGDPKNYRGINVWGGFQAENPATFHGKSWATISIDGELFMWVVPDKPKGKKYRNHYEYIELAHSTDKGASWTKADWRFEEGERLTIPTFLNFGKDNSGVPSGYGDYVYSYFVAPQDPEMEQQGPNGVELIVHQPGVLYLARVQTSKLMISRDGYEFFAGFDKKGEPRWGSLTEKQPVFEDANGAGWCLSASYHPTLQRVLLATQHERNRSGLIGIFDAPTPWGPWTTVEYYETSSPFGAVRAGSELPWKQNIFFVAFPTKWFDEDRFTLNFTGAGRGKDNDSFNTIEGRFLVK</sequence>
<gene>
    <name evidence="2" type="ORF">V7x_43560</name>
</gene>
<protein>
    <recommendedName>
        <fullName evidence="4">DUF4185 domain-containing protein</fullName>
    </recommendedName>
</protein>
<name>A0A5C6FR68_9PLAN</name>
<accession>A0A5C6FR68</accession>
<reference evidence="2 3" key="1">
    <citation type="submission" date="2019-02" db="EMBL/GenBank/DDBJ databases">
        <title>Deep-cultivation of Planctomycetes and their phenomic and genomic characterization uncovers novel biology.</title>
        <authorList>
            <person name="Wiegand S."/>
            <person name="Jogler M."/>
            <person name="Boedeker C."/>
            <person name="Pinto D."/>
            <person name="Vollmers J."/>
            <person name="Rivas-Marin E."/>
            <person name="Kohn T."/>
            <person name="Peeters S.H."/>
            <person name="Heuer A."/>
            <person name="Rast P."/>
            <person name="Oberbeckmann S."/>
            <person name="Bunk B."/>
            <person name="Jeske O."/>
            <person name="Meyerdierks A."/>
            <person name="Storesund J.E."/>
            <person name="Kallscheuer N."/>
            <person name="Luecker S."/>
            <person name="Lage O.M."/>
            <person name="Pohl T."/>
            <person name="Merkel B.J."/>
            <person name="Hornburger P."/>
            <person name="Mueller R.-W."/>
            <person name="Bruemmer F."/>
            <person name="Labrenz M."/>
            <person name="Spormann A.M."/>
            <person name="Op Den Camp H."/>
            <person name="Overmann J."/>
            <person name="Amann R."/>
            <person name="Jetten M.S.M."/>
            <person name="Mascher T."/>
            <person name="Medema M.H."/>
            <person name="Devos D.P."/>
            <person name="Kaster A.-K."/>
            <person name="Ovreas L."/>
            <person name="Rohde M."/>
            <person name="Galperin M.Y."/>
            <person name="Jogler C."/>
        </authorList>
    </citation>
    <scope>NUCLEOTIDE SEQUENCE [LARGE SCALE GENOMIC DNA]</scope>
    <source>
        <strain evidence="2 3">V7</strain>
    </source>
</reference>
<evidence type="ECO:0000313" key="3">
    <source>
        <dbReference type="Proteomes" id="UP000316476"/>
    </source>
</evidence>
<evidence type="ECO:0000256" key="1">
    <source>
        <dbReference type="SAM" id="SignalP"/>
    </source>
</evidence>
<evidence type="ECO:0008006" key="4">
    <source>
        <dbReference type="Google" id="ProtNLM"/>
    </source>
</evidence>
<dbReference type="OrthoDB" id="3795970at2"/>
<evidence type="ECO:0000313" key="2">
    <source>
        <dbReference type="EMBL" id="TWU62621.1"/>
    </source>
</evidence>
<keyword evidence="1" id="KW-0732">Signal</keyword>
<feature type="signal peptide" evidence="1">
    <location>
        <begin position="1"/>
        <end position="20"/>
    </location>
</feature>